<gene>
    <name evidence="4" type="ORF">SERN_1939</name>
</gene>
<reference evidence="4 5" key="1">
    <citation type="submission" date="2018-11" db="EMBL/GenBank/DDBJ databases">
        <title>Complete genome sequencing of the Actinobacteria Serinibacter sp. K3-2.</title>
        <authorList>
            <person name="Rakitin A.L."/>
            <person name="Beletsky A.V."/>
            <person name="Mardanov A.V."/>
            <person name="Ravin N.V."/>
            <person name="Gromova A.S."/>
            <person name="Filippova S.N."/>
            <person name="Gal'Chenko V.F."/>
        </authorList>
    </citation>
    <scope>NUCLEOTIDE SEQUENCE [LARGE SCALE GENOMIC DNA]</scope>
    <source>
        <strain evidence="4 5">K3-2</strain>
    </source>
</reference>
<dbReference type="EMBL" id="RHPJ01000003">
    <property type="protein sequence ID" value="TGO04346.1"/>
    <property type="molecule type" value="Genomic_DNA"/>
</dbReference>
<keyword evidence="2" id="KW-0472">Membrane</keyword>
<feature type="region of interest" description="Disordered" evidence="1">
    <location>
        <begin position="1"/>
        <end position="32"/>
    </location>
</feature>
<dbReference type="Pfam" id="PF00149">
    <property type="entry name" value="Metallophos"/>
    <property type="match status" value="1"/>
</dbReference>
<comment type="caution">
    <text evidence="4">The sequence shown here is derived from an EMBL/GenBank/DDBJ whole genome shotgun (WGS) entry which is preliminary data.</text>
</comment>
<keyword evidence="2" id="KW-0812">Transmembrane</keyword>
<dbReference type="OrthoDB" id="5241348at2"/>
<feature type="compositionally biased region" description="Low complexity" evidence="1">
    <location>
        <begin position="10"/>
        <end position="22"/>
    </location>
</feature>
<dbReference type="GO" id="GO:0016787">
    <property type="term" value="F:hydrolase activity"/>
    <property type="evidence" value="ECO:0007669"/>
    <property type="project" value="InterPro"/>
</dbReference>
<feature type="transmembrane region" description="Helical" evidence="2">
    <location>
        <begin position="199"/>
        <end position="220"/>
    </location>
</feature>
<dbReference type="AlphaFoldDB" id="A0A4Z1DXU3"/>
<evidence type="ECO:0000313" key="5">
    <source>
        <dbReference type="Proteomes" id="UP000297318"/>
    </source>
</evidence>
<evidence type="ECO:0000259" key="3">
    <source>
        <dbReference type="Pfam" id="PF00149"/>
    </source>
</evidence>
<dbReference type="Proteomes" id="UP000297318">
    <property type="component" value="Unassembled WGS sequence"/>
</dbReference>
<feature type="domain" description="Calcineurin-like phosphoesterase" evidence="3">
    <location>
        <begin position="379"/>
        <end position="458"/>
    </location>
</feature>
<evidence type="ECO:0000256" key="2">
    <source>
        <dbReference type="SAM" id="Phobius"/>
    </source>
</evidence>
<protein>
    <submittedName>
        <fullName evidence="4">Putative integral membrane protein</fullName>
    </submittedName>
</protein>
<keyword evidence="5" id="KW-1185">Reference proteome</keyword>
<evidence type="ECO:0000256" key="1">
    <source>
        <dbReference type="SAM" id="MobiDB-lite"/>
    </source>
</evidence>
<name>A0A4Z1DXU3_9MICO</name>
<sequence>MSSSPPPSPASESAPDPASDPATSTRRPRGPLARWWHARRPWQRRTVRQTAVVLATGVVALVIGVFTATAEGSVGPHEADLAVTSTHSVDIDLGPLGALLLESPAPWPLGVQVDVGEIPATLTEVDNPLDALGGDVSAYAAFFAQPESAITTAVWALVSDAVARTVLLWSIALVTIAVGQLAAGGLLRAELRAKLHRRGVAPLVAVTLLAVVAVPVAGIAQRPGEQGRESQVLAELGGAMDGARVTGRLGVLVDTYGERAIATVRSNAAYYDVVRENVVAAYAADAAPLEPRRPLAPLVVAEPEPEDDADADADAPAEDETPADAETSADADETSPDADAPLEDETSADDATRSGTPTSTPTPSRAAREELEPDLVTMVLVSDNHCNTGMGRVMGEVARQAQADLVLNLGDTTMGGSGPEQLCVDAIADELTDFPVVVADGNHDSMLTGDQERQRGWTVLDGGVVEVEGVRIVGDRDPRLTSVTLGKQEFATKTEAATTLTDAACAGFDPDDPSSRVDILAIHDPYVGNRVMPSGCIVLELSGHLHRRVGPFQQGLGLFYGMASSGGATAGQLTLGTLPAQATVSVLLYDRANQRPAALREVRIDPDQAVTLTPWEAFPEMPTTSVDADLSPAASS</sequence>
<dbReference type="RefSeq" id="WP_135849959.1">
    <property type="nucleotide sequence ID" value="NZ_RHPJ01000003.1"/>
</dbReference>
<evidence type="ECO:0000313" key="4">
    <source>
        <dbReference type="EMBL" id="TGO04346.1"/>
    </source>
</evidence>
<dbReference type="InterPro" id="IPR004843">
    <property type="entry name" value="Calcineurin-like_PHP"/>
</dbReference>
<feature type="transmembrane region" description="Helical" evidence="2">
    <location>
        <begin position="166"/>
        <end position="187"/>
    </location>
</feature>
<feature type="compositionally biased region" description="Low complexity" evidence="1">
    <location>
        <begin position="353"/>
        <end position="365"/>
    </location>
</feature>
<feature type="compositionally biased region" description="Acidic residues" evidence="1">
    <location>
        <begin position="303"/>
        <end position="348"/>
    </location>
</feature>
<dbReference type="SUPFAM" id="SSF56300">
    <property type="entry name" value="Metallo-dependent phosphatases"/>
    <property type="match status" value="1"/>
</dbReference>
<organism evidence="4 5">
    <name type="scientific">Serinibacter arcticus</name>
    <dbReference type="NCBI Taxonomy" id="1655435"/>
    <lineage>
        <taxon>Bacteria</taxon>
        <taxon>Bacillati</taxon>
        <taxon>Actinomycetota</taxon>
        <taxon>Actinomycetes</taxon>
        <taxon>Micrococcales</taxon>
        <taxon>Beutenbergiaceae</taxon>
        <taxon>Serinibacter</taxon>
    </lineage>
</organism>
<feature type="transmembrane region" description="Helical" evidence="2">
    <location>
        <begin position="50"/>
        <end position="70"/>
    </location>
</feature>
<keyword evidence="2" id="KW-1133">Transmembrane helix</keyword>
<feature type="region of interest" description="Disordered" evidence="1">
    <location>
        <begin position="302"/>
        <end position="371"/>
    </location>
</feature>
<accession>A0A4Z1DXU3</accession>
<dbReference type="InterPro" id="IPR029052">
    <property type="entry name" value="Metallo-depent_PP-like"/>
</dbReference>
<dbReference type="Gene3D" id="3.60.21.10">
    <property type="match status" value="1"/>
</dbReference>
<proteinExistence type="predicted"/>